<dbReference type="EMBL" id="JAOVKC010001349">
    <property type="protein sequence ID" value="MCV5626243.1"/>
    <property type="molecule type" value="Genomic_DNA"/>
</dbReference>
<organism evidence="1 2">
    <name type="scientific">Escherichia coli</name>
    <dbReference type="NCBI Taxonomy" id="562"/>
    <lineage>
        <taxon>Bacteria</taxon>
        <taxon>Pseudomonadati</taxon>
        <taxon>Pseudomonadota</taxon>
        <taxon>Gammaproteobacteria</taxon>
        <taxon>Enterobacterales</taxon>
        <taxon>Enterobacteriaceae</taxon>
        <taxon>Escherichia</taxon>
    </lineage>
</organism>
<feature type="non-terminal residue" evidence="1">
    <location>
        <position position="85"/>
    </location>
</feature>
<dbReference type="Proteomes" id="UP001208624">
    <property type="component" value="Unassembled WGS sequence"/>
</dbReference>
<comment type="caution">
    <text evidence="1">The sequence shown here is derived from an EMBL/GenBank/DDBJ whole genome shotgun (WGS) entry which is preliminary data.</text>
</comment>
<reference evidence="1" key="1">
    <citation type="submission" date="2023-06" db="EMBL/GenBank/DDBJ databases">
        <title>Deciphering the underlying mechanisms mediating the transmission of blaNDM gene from human to animals in China.</title>
        <authorList>
            <person name="Chen K."/>
            <person name="Chen S."/>
        </authorList>
    </citation>
    <scope>NUCLEOTIDE SEQUENCE</scope>
    <source>
        <strain evidence="1">1199</strain>
    </source>
</reference>
<dbReference type="AlphaFoldDB" id="A0AAP3A4Q9"/>
<feature type="non-terminal residue" evidence="1">
    <location>
        <position position="1"/>
    </location>
</feature>
<name>A0AAP3A4Q9_ECOLX</name>
<evidence type="ECO:0000313" key="2">
    <source>
        <dbReference type="Proteomes" id="UP001208624"/>
    </source>
</evidence>
<gene>
    <name evidence="1" type="ORF">OFN31_31940</name>
</gene>
<evidence type="ECO:0000313" key="1">
    <source>
        <dbReference type="EMBL" id="MCV5626243.1"/>
    </source>
</evidence>
<sequence>DLGRFKKAIDSNDLVPEQDLIEITAGNADEIISILPDNGHLYVKVKSNPKAPAEVNVTFSGIGGSFTAVFNKDQKTLVHGFRPRA</sequence>
<accession>A0AAP3A4Q9</accession>
<protein>
    <submittedName>
        <fullName evidence="1">Uncharacterized protein</fullName>
    </submittedName>
</protein>
<proteinExistence type="predicted"/>